<keyword evidence="3" id="KW-1185">Reference proteome</keyword>
<sequence>MAPPPKWTATLKVAQDEAALAVRLYNDAAETRGFEGFVVHMHLAWLYLLHARFMRDGVDFRYRDRDNPRRFVKVDGEYKCWELSRCAEERWQDEADPVRNNLDFFIRLRNRIEHRHKKSDAELALAVSGHAQALLLNFEEEIVATFGDKYSLAHILRFPAFIGTFTDDGEKTLRRLRDKLPTDLKRFIAEFHSGLPDGTGSDPRFELRLRVVLERVVRDPEALSMQFTRWDDMTDAEKELVEKMGKRGQTVIREQKRAVVGHGLLGAGEAERRVAAAIPYRFNNRHFLDAGRRKSIRPAAAANDPHPERTDEKYCLYVELSKTYGYTQAWVDWLIKNCSTPAGFEKTTGREAEPKAQEA</sequence>
<dbReference type="Pfam" id="PF12358">
    <property type="entry name" value="DUF3644"/>
    <property type="match status" value="1"/>
</dbReference>
<evidence type="ECO:0000313" key="3">
    <source>
        <dbReference type="Proteomes" id="UP000555407"/>
    </source>
</evidence>
<evidence type="ECO:0000259" key="1">
    <source>
        <dbReference type="Pfam" id="PF12358"/>
    </source>
</evidence>
<proteinExistence type="predicted"/>
<protein>
    <recommendedName>
        <fullName evidence="1">DUF3644 domain-containing protein</fullName>
    </recommendedName>
</protein>
<feature type="domain" description="DUF3644" evidence="1">
    <location>
        <begin position="10"/>
        <end position="194"/>
    </location>
</feature>
<accession>A0A7X6A513</accession>
<dbReference type="AlphaFoldDB" id="A0A7X6A513"/>
<gene>
    <name evidence="2" type="ORF">BJY22_007190</name>
</gene>
<dbReference type="EMBL" id="JAASRO010000001">
    <property type="protein sequence ID" value="NIK61473.1"/>
    <property type="molecule type" value="Genomic_DNA"/>
</dbReference>
<dbReference type="InterPro" id="IPR022104">
    <property type="entry name" value="DUF3644"/>
</dbReference>
<reference evidence="2 3" key="1">
    <citation type="submission" date="2020-03" db="EMBL/GenBank/DDBJ databases">
        <title>Sequencing the genomes of 1000 actinobacteria strains.</title>
        <authorList>
            <person name="Klenk H.-P."/>
        </authorList>
    </citation>
    <scope>NUCLEOTIDE SEQUENCE [LARGE SCALE GENOMIC DNA]</scope>
    <source>
        <strain evidence="2 3">DSM 45490</strain>
    </source>
</reference>
<dbReference type="Proteomes" id="UP000555407">
    <property type="component" value="Unassembled WGS sequence"/>
</dbReference>
<comment type="caution">
    <text evidence="2">The sequence shown here is derived from an EMBL/GenBank/DDBJ whole genome shotgun (WGS) entry which is preliminary data.</text>
</comment>
<evidence type="ECO:0000313" key="2">
    <source>
        <dbReference type="EMBL" id="NIK61473.1"/>
    </source>
</evidence>
<dbReference type="RefSeq" id="WP_167215992.1">
    <property type="nucleotide sequence ID" value="NZ_JAASRO010000001.1"/>
</dbReference>
<organism evidence="2 3">
    <name type="scientific">Kribbella shirazensis</name>
    <dbReference type="NCBI Taxonomy" id="1105143"/>
    <lineage>
        <taxon>Bacteria</taxon>
        <taxon>Bacillati</taxon>
        <taxon>Actinomycetota</taxon>
        <taxon>Actinomycetes</taxon>
        <taxon>Propionibacteriales</taxon>
        <taxon>Kribbellaceae</taxon>
        <taxon>Kribbella</taxon>
    </lineage>
</organism>
<name>A0A7X6A513_9ACTN</name>